<keyword evidence="3" id="KW-1185">Reference proteome</keyword>
<evidence type="ECO:0000313" key="3">
    <source>
        <dbReference type="Proteomes" id="UP000030988"/>
    </source>
</evidence>
<evidence type="ECO:0000256" key="1">
    <source>
        <dbReference type="SAM" id="Phobius"/>
    </source>
</evidence>
<reference evidence="2 3" key="1">
    <citation type="submission" date="2014-11" db="EMBL/GenBank/DDBJ databases">
        <title>Draft genome sequence of Kirrobacter mercurialis.</title>
        <authorList>
            <person name="Coil D.A."/>
            <person name="Eisen J.A."/>
        </authorList>
    </citation>
    <scope>NUCLEOTIDE SEQUENCE [LARGE SCALE GENOMIC DNA]</scope>
    <source>
        <strain evidence="2 3">Coronado</strain>
    </source>
</reference>
<sequence length="260" mass="28220">MSSDPVHRRPAWATDTSFFLGMAIAMAAINVTAFSFFAAMGMSSFRAPLYIHAHAVLFMGWVVLFVTQAWLAASGRVTLHRPLGWLAVGWALVMVVVGTTTTIFSVQRGFVPFFFTPAQFLVLNPLSVLVFAGLLIAGFVRRRDRLWHPRLILCAMAAIMGPAFGRLLPAPLFMYSMVWAIFVAMIAFPLIGAARDRIRRGRVHPAWLVGLVALMLMQLGVVTIGRSAWAAGLHAQVTAGTPGAAMAADDYPPPPFPVAP</sequence>
<dbReference type="STRING" id="1572751.PK98_10080"/>
<dbReference type="Proteomes" id="UP000030988">
    <property type="component" value="Unassembled WGS sequence"/>
</dbReference>
<proteinExistence type="predicted"/>
<comment type="caution">
    <text evidence="2">The sequence shown here is derived from an EMBL/GenBank/DDBJ whole genome shotgun (WGS) entry which is preliminary data.</text>
</comment>
<keyword evidence="1" id="KW-1133">Transmembrane helix</keyword>
<feature type="transmembrane region" description="Helical" evidence="1">
    <location>
        <begin position="83"/>
        <end position="106"/>
    </location>
</feature>
<keyword evidence="1" id="KW-0472">Membrane</keyword>
<name>A0A0B2BZB0_9SPHN</name>
<feature type="transmembrane region" description="Helical" evidence="1">
    <location>
        <begin position="206"/>
        <end position="225"/>
    </location>
</feature>
<organism evidence="2 3">
    <name type="scientific">Croceibacterium mercuriale</name>
    <dbReference type="NCBI Taxonomy" id="1572751"/>
    <lineage>
        <taxon>Bacteria</taxon>
        <taxon>Pseudomonadati</taxon>
        <taxon>Pseudomonadota</taxon>
        <taxon>Alphaproteobacteria</taxon>
        <taxon>Sphingomonadales</taxon>
        <taxon>Erythrobacteraceae</taxon>
        <taxon>Croceibacterium</taxon>
    </lineage>
</organism>
<dbReference type="EMBL" id="JTDN01000002">
    <property type="protein sequence ID" value="KHL25041.1"/>
    <property type="molecule type" value="Genomic_DNA"/>
</dbReference>
<accession>A0A0B2BZB0</accession>
<evidence type="ECO:0000313" key="2">
    <source>
        <dbReference type="EMBL" id="KHL25041.1"/>
    </source>
</evidence>
<feature type="transmembrane region" description="Helical" evidence="1">
    <location>
        <begin position="49"/>
        <end position="71"/>
    </location>
</feature>
<feature type="transmembrane region" description="Helical" evidence="1">
    <location>
        <begin position="12"/>
        <end position="37"/>
    </location>
</feature>
<protein>
    <submittedName>
        <fullName evidence="2">Uncharacterized protein</fullName>
    </submittedName>
</protein>
<dbReference type="AlphaFoldDB" id="A0A0B2BZB0"/>
<keyword evidence="1" id="KW-0812">Transmembrane</keyword>
<feature type="transmembrane region" description="Helical" evidence="1">
    <location>
        <begin position="118"/>
        <end position="139"/>
    </location>
</feature>
<feature type="transmembrane region" description="Helical" evidence="1">
    <location>
        <begin position="151"/>
        <end position="168"/>
    </location>
</feature>
<feature type="transmembrane region" description="Helical" evidence="1">
    <location>
        <begin position="174"/>
        <end position="194"/>
    </location>
</feature>
<gene>
    <name evidence="2" type="ORF">PK98_10080</name>
</gene>